<dbReference type="OrthoDB" id="2744747at2759"/>
<proteinExistence type="predicted"/>
<evidence type="ECO:0000313" key="2">
    <source>
        <dbReference type="EMBL" id="TBU35527.1"/>
    </source>
</evidence>
<organism evidence="2">
    <name type="scientific">Dichomitus squalens</name>
    <dbReference type="NCBI Taxonomy" id="114155"/>
    <lineage>
        <taxon>Eukaryota</taxon>
        <taxon>Fungi</taxon>
        <taxon>Dikarya</taxon>
        <taxon>Basidiomycota</taxon>
        <taxon>Agaricomycotina</taxon>
        <taxon>Agaricomycetes</taxon>
        <taxon>Polyporales</taxon>
        <taxon>Polyporaceae</taxon>
        <taxon>Dichomitus</taxon>
    </lineage>
</organism>
<evidence type="ECO:0000256" key="1">
    <source>
        <dbReference type="SAM" id="MobiDB-lite"/>
    </source>
</evidence>
<dbReference type="AlphaFoldDB" id="A0A4Q9N635"/>
<protein>
    <submittedName>
        <fullName evidence="2">Uncharacterized protein</fullName>
    </submittedName>
</protein>
<feature type="compositionally biased region" description="Basic residues" evidence="1">
    <location>
        <begin position="43"/>
        <end position="54"/>
    </location>
</feature>
<gene>
    <name evidence="2" type="ORF">BD311DRAFT_744153</name>
</gene>
<dbReference type="Proteomes" id="UP000292957">
    <property type="component" value="Unassembled WGS sequence"/>
</dbReference>
<reference evidence="2" key="1">
    <citation type="submission" date="2019-01" db="EMBL/GenBank/DDBJ databases">
        <title>Draft genome sequences of three monokaryotic isolates of the white-rot basidiomycete fungus Dichomitus squalens.</title>
        <authorList>
            <consortium name="DOE Joint Genome Institute"/>
            <person name="Lopez S.C."/>
            <person name="Andreopoulos B."/>
            <person name="Pangilinan J."/>
            <person name="Lipzen A."/>
            <person name="Riley R."/>
            <person name="Ahrendt S."/>
            <person name="Ng V."/>
            <person name="Barry K."/>
            <person name="Daum C."/>
            <person name="Grigoriev I.V."/>
            <person name="Hilden K.S."/>
            <person name="Makela M.R."/>
            <person name="de Vries R.P."/>
        </authorList>
    </citation>
    <scope>NUCLEOTIDE SEQUENCE [LARGE SCALE GENOMIC DNA]</scope>
    <source>
        <strain evidence="2">OM18370.1</strain>
    </source>
</reference>
<name>A0A4Q9N635_9APHY</name>
<feature type="region of interest" description="Disordered" evidence="1">
    <location>
        <begin position="1"/>
        <end position="77"/>
    </location>
</feature>
<dbReference type="EMBL" id="ML143386">
    <property type="protein sequence ID" value="TBU35527.1"/>
    <property type="molecule type" value="Genomic_DNA"/>
</dbReference>
<sequence length="149" mass="17083">MHPPTNHLSVEQHYATPCPSPLQPSYFPSDRQFPLYAQPNTLRPRRASRHRSYTARRLPPRCNDIRTGERRPRLKQRRSSFALSDAFERDSGVEFVVSPMLPSMSTTSISSTTSSVRSRMKAVLLDLVHTVKDKWNRSVPSLHISEPED</sequence>
<accession>A0A4Q9N635</accession>